<evidence type="ECO:0000313" key="3">
    <source>
        <dbReference type="Proteomes" id="UP000290759"/>
    </source>
</evidence>
<dbReference type="Proteomes" id="UP000290759">
    <property type="component" value="Unassembled WGS sequence"/>
</dbReference>
<reference evidence="2 3" key="1">
    <citation type="submission" date="2018-12" db="EMBL/GenBank/DDBJ databases">
        <authorList>
            <person name="Grouzdev D.S."/>
            <person name="Krutkina M.S."/>
        </authorList>
    </citation>
    <scope>NUCLEOTIDE SEQUENCE [LARGE SCALE GENOMIC DNA]</scope>
    <source>
        <strain evidence="2 3">RmlP026</strain>
    </source>
</reference>
<protein>
    <recommendedName>
        <fullName evidence="4">Lipoprotein</fullName>
    </recommendedName>
</protein>
<dbReference type="EMBL" id="QYBB01000102">
    <property type="protein sequence ID" value="RYC28847.1"/>
    <property type="molecule type" value="Genomic_DNA"/>
</dbReference>
<feature type="signal peptide" evidence="1">
    <location>
        <begin position="1"/>
        <end position="19"/>
    </location>
</feature>
<name>A0A4Q2U1Y8_9HYPH</name>
<keyword evidence="1" id="KW-0732">Signal</keyword>
<gene>
    <name evidence="2" type="ORF">D3273_27165</name>
</gene>
<comment type="caution">
    <text evidence="2">The sequence shown here is derived from an EMBL/GenBank/DDBJ whole genome shotgun (WGS) entry which is preliminary data.</text>
</comment>
<organism evidence="2 3">
    <name type="scientific">Lichenibacterium minor</name>
    <dbReference type="NCBI Taxonomy" id="2316528"/>
    <lineage>
        <taxon>Bacteria</taxon>
        <taxon>Pseudomonadati</taxon>
        <taxon>Pseudomonadota</taxon>
        <taxon>Alphaproteobacteria</taxon>
        <taxon>Hyphomicrobiales</taxon>
        <taxon>Lichenihabitantaceae</taxon>
        <taxon>Lichenibacterium</taxon>
    </lineage>
</organism>
<dbReference type="AlphaFoldDB" id="A0A4Q2U1Y8"/>
<evidence type="ECO:0000313" key="2">
    <source>
        <dbReference type="EMBL" id="RYC28847.1"/>
    </source>
</evidence>
<evidence type="ECO:0008006" key="4">
    <source>
        <dbReference type="Google" id="ProtNLM"/>
    </source>
</evidence>
<dbReference type="RefSeq" id="WP_129230095.1">
    <property type="nucleotide sequence ID" value="NZ_QYBB01000102.1"/>
</dbReference>
<feature type="chain" id="PRO_5020258630" description="Lipoprotein" evidence="1">
    <location>
        <begin position="20"/>
        <end position="189"/>
    </location>
</feature>
<keyword evidence="3" id="KW-1185">Reference proteome</keyword>
<proteinExistence type="predicted"/>
<reference evidence="2 3" key="2">
    <citation type="submission" date="2019-02" db="EMBL/GenBank/DDBJ databases">
        <title>'Lichenibacterium ramalinii' gen. nov. sp. nov., 'Lichenibacterium minor' gen. nov. sp. nov.</title>
        <authorList>
            <person name="Pankratov T."/>
        </authorList>
    </citation>
    <scope>NUCLEOTIDE SEQUENCE [LARGE SCALE GENOMIC DNA]</scope>
    <source>
        <strain evidence="2 3">RmlP026</strain>
    </source>
</reference>
<evidence type="ECO:0000256" key="1">
    <source>
        <dbReference type="SAM" id="SignalP"/>
    </source>
</evidence>
<dbReference type="OrthoDB" id="8757135at2"/>
<sequence length="189" mass="20830">MRLALAALLASMVAVPTWAASPQYGAFPAEPAFTGRAAPLILDTADAKTYRTRLREGVAQRPNFDGHYSFVTWGCGSGCEMGAVVDQITGRVAFVPFSMCCADSYFSEPDFDYMKFRRDSRLIVFTGKRDEEGPEGRYFYTFENGQFRAIASASAKVQASDPPVPSTPVCRDLHLDENRLACYDKQAGH</sequence>
<accession>A0A4Q2U1Y8</accession>